<dbReference type="SMART" id="SM00256">
    <property type="entry name" value="FBOX"/>
    <property type="match status" value="1"/>
</dbReference>
<evidence type="ECO:0000256" key="1">
    <source>
        <dbReference type="ARBA" id="ARBA00022737"/>
    </source>
</evidence>
<dbReference type="SUPFAM" id="SSF50965">
    <property type="entry name" value="Galactose oxidase, central domain"/>
    <property type="match status" value="1"/>
</dbReference>
<dbReference type="PANTHER" id="PTHR31672">
    <property type="entry name" value="BNACNNG10540D PROTEIN"/>
    <property type="match status" value="1"/>
</dbReference>
<feature type="compositionally biased region" description="Basic residues" evidence="2">
    <location>
        <begin position="107"/>
        <end position="117"/>
    </location>
</feature>
<dbReference type="SUPFAM" id="SSF81383">
    <property type="entry name" value="F-box domain"/>
    <property type="match status" value="1"/>
</dbReference>
<evidence type="ECO:0000259" key="3">
    <source>
        <dbReference type="PROSITE" id="PS50181"/>
    </source>
</evidence>
<dbReference type="PANTHER" id="PTHR31672:SF7">
    <property type="entry name" value="F-BOX DOMAIN-CONTAINING PROTEIN"/>
    <property type="match status" value="1"/>
</dbReference>
<dbReference type="Pfam" id="PF00646">
    <property type="entry name" value="F-box"/>
    <property type="match status" value="1"/>
</dbReference>
<dbReference type="InterPro" id="IPR005174">
    <property type="entry name" value="KIB1-4_b-propeller"/>
</dbReference>
<sequence length="725" mass="80135">MNQIRKEHKDATLWSFSYAATPPKCAGECQQPLTCTSLPKETSFGASGLSALFYLAVVQAPTPARAHTPPNTSHSSRLSTQNKKSSSRSFLPSLSASLPSFSTITKGGRRSPRRRTHSHLDPSPQLPPPPCPEPTSVTKMEQHMDLLATKSRKRKAEEEALGIPTFFLDELNQDLLERVLSWLPASTFFRLRSVCKRWRSVVTSETFRVACSRIPFREPWFLMVDQDLDHSIAFDTSERNWKSVSHQSCIPQSRSCKPVPVSASGGLVCYRTDSGKFIVSNLLTGSCREIPPAGHGGESHALQAVAMCSSPVYPSSFKIILVSGKSPNLAFRVFDSMKSTWEDEVMLVQKAGSSSDSHVSGDEIIYFLSKAGDVIATNMQRSPSKQYSSVLITEDGEQVVYFLSETGTIVACNLAQKEFFEYPRLLPIYLEYSIDVVECKGEMLVVVLSEFLESASLRVWKFCEESHSWQQVAAMPPSMSHEFYGQKMDINCTGCQDMIFICANSSECSRNIMLDMAADEWVELPKFYVNGKAKEFTSAISFEPRVEATSGANWIVDCFLELYWMSMTRSNSFTEEHRGGGCKGNIHKLFLQISECFAAGSSSSVPAKIVSATVVNAAAGLLLSIPQPFDEQLPSSSSVSLLSQISSSVSSPANIRTIRVVLDDKPEMFLGSFDLDNIDAQPNDREALDLAELFLPPLISKCLKLFDTSSSSSSLELQLEINESY</sequence>
<keyword evidence="1" id="KW-0677">Repeat</keyword>
<proteinExistence type="predicted"/>
<evidence type="ECO:0000256" key="2">
    <source>
        <dbReference type="SAM" id="MobiDB-lite"/>
    </source>
</evidence>
<dbReference type="PROSITE" id="PS50181">
    <property type="entry name" value="FBOX"/>
    <property type="match status" value="1"/>
</dbReference>
<dbReference type="Proteomes" id="UP000317650">
    <property type="component" value="Chromosome 10"/>
</dbReference>
<comment type="caution">
    <text evidence="4">The sequence shown here is derived from an EMBL/GenBank/DDBJ whole genome shotgun (WGS) entry which is preliminary data.</text>
</comment>
<keyword evidence="5" id="KW-1185">Reference proteome</keyword>
<evidence type="ECO:0000313" key="5">
    <source>
        <dbReference type="Proteomes" id="UP000317650"/>
    </source>
</evidence>
<dbReference type="EMBL" id="PYDT01000008">
    <property type="protein sequence ID" value="THU52569.1"/>
    <property type="molecule type" value="Genomic_DNA"/>
</dbReference>
<feature type="compositionally biased region" description="Polar residues" evidence="2">
    <location>
        <begin position="69"/>
        <end position="84"/>
    </location>
</feature>
<accession>A0A4S8IVP0</accession>
<dbReference type="Gene3D" id="1.20.1280.50">
    <property type="match status" value="1"/>
</dbReference>
<evidence type="ECO:0000313" key="4">
    <source>
        <dbReference type="EMBL" id="THU52569.1"/>
    </source>
</evidence>
<dbReference type="InterPro" id="IPR001810">
    <property type="entry name" value="F-box_dom"/>
</dbReference>
<name>A0A4S8IVP0_MUSBA</name>
<feature type="domain" description="F-box" evidence="3">
    <location>
        <begin position="165"/>
        <end position="210"/>
    </location>
</feature>
<dbReference type="InterPro" id="IPR036047">
    <property type="entry name" value="F-box-like_dom_sf"/>
</dbReference>
<organism evidence="4 5">
    <name type="scientific">Musa balbisiana</name>
    <name type="common">Banana</name>
    <dbReference type="NCBI Taxonomy" id="52838"/>
    <lineage>
        <taxon>Eukaryota</taxon>
        <taxon>Viridiplantae</taxon>
        <taxon>Streptophyta</taxon>
        <taxon>Embryophyta</taxon>
        <taxon>Tracheophyta</taxon>
        <taxon>Spermatophyta</taxon>
        <taxon>Magnoliopsida</taxon>
        <taxon>Liliopsida</taxon>
        <taxon>Zingiberales</taxon>
        <taxon>Musaceae</taxon>
        <taxon>Musa</taxon>
    </lineage>
</organism>
<dbReference type="FunFam" id="1.20.1280.50:FF:000008">
    <property type="entry name" value="F-box only protein 6"/>
    <property type="match status" value="1"/>
</dbReference>
<dbReference type="CDD" id="cd22157">
    <property type="entry name" value="F-box_AtFBW1-like"/>
    <property type="match status" value="1"/>
</dbReference>
<dbReference type="Pfam" id="PF03478">
    <property type="entry name" value="Beta-prop_KIB1-4"/>
    <property type="match status" value="1"/>
</dbReference>
<dbReference type="AlphaFoldDB" id="A0A4S8IVP0"/>
<dbReference type="InterPro" id="IPR050796">
    <property type="entry name" value="SCF_F-box_component"/>
</dbReference>
<protein>
    <recommendedName>
        <fullName evidence="3">F-box domain-containing protein</fullName>
    </recommendedName>
</protein>
<reference evidence="4 5" key="1">
    <citation type="journal article" date="2019" name="Nat. Plants">
        <title>Genome sequencing of Musa balbisiana reveals subgenome evolution and function divergence in polyploid bananas.</title>
        <authorList>
            <person name="Yao X."/>
        </authorList>
    </citation>
    <scope>NUCLEOTIDE SEQUENCE [LARGE SCALE GENOMIC DNA]</scope>
    <source>
        <strain evidence="5">cv. DH-PKW</strain>
        <tissue evidence="4">Leaves</tissue>
    </source>
</reference>
<feature type="compositionally biased region" description="Low complexity" evidence="2">
    <location>
        <begin position="87"/>
        <end position="102"/>
    </location>
</feature>
<gene>
    <name evidence="4" type="ORF">C4D60_Mb10t05340</name>
</gene>
<dbReference type="InterPro" id="IPR011043">
    <property type="entry name" value="Gal_Oxase/kelch_b-propeller"/>
</dbReference>
<feature type="region of interest" description="Disordered" evidence="2">
    <location>
        <begin position="64"/>
        <end position="137"/>
    </location>
</feature>
<feature type="compositionally biased region" description="Pro residues" evidence="2">
    <location>
        <begin position="124"/>
        <end position="133"/>
    </location>
</feature>